<gene>
    <name evidence="6" type="primary">gap</name>
    <name evidence="6" type="ORF">NPA09_02660</name>
</gene>
<name>A0ABY5J2M4_9BACT</name>
<evidence type="ECO:0000259" key="5">
    <source>
        <dbReference type="SMART" id="SM00846"/>
    </source>
</evidence>
<feature type="domain" description="Glyceraldehyde 3-phosphate dehydrogenase NAD(P) binding" evidence="5">
    <location>
        <begin position="6"/>
        <end position="160"/>
    </location>
</feature>
<dbReference type="CDD" id="cd18126">
    <property type="entry name" value="GAPDH_I_C"/>
    <property type="match status" value="1"/>
</dbReference>
<keyword evidence="7" id="KW-1185">Reference proteome</keyword>
<evidence type="ECO:0000313" key="6">
    <source>
        <dbReference type="EMBL" id="UUD36776.1"/>
    </source>
</evidence>
<dbReference type="PRINTS" id="PR00078">
    <property type="entry name" value="G3PDHDRGNASE"/>
</dbReference>
<dbReference type="SMART" id="SM00846">
    <property type="entry name" value="Gp_dh_N"/>
    <property type="match status" value="1"/>
</dbReference>
<dbReference type="NCBIfam" id="TIGR01534">
    <property type="entry name" value="GAPDH-I"/>
    <property type="match status" value="1"/>
</dbReference>
<dbReference type="EC" id="1.2.1.-" evidence="4"/>
<dbReference type="PROSITE" id="PS00071">
    <property type="entry name" value="GAPDH"/>
    <property type="match status" value="1"/>
</dbReference>
<dbReference type="EMBL" id="CP101808">
    <property type="protein sequence ID" value="UUD36776.1"/>
    <property type="molecule type" value="Genomic_DNA"/>
</dbReference>
<dbReference type="CDD" id="cd05214">
    <property type="entry name" value="GAPDH_I_N"/>
    <property type="match status" value="1"/>
</dbReference>
<evidence type="ECO:0000256" key="2">
    <source>
        <dbReference type="ARBA" id="ARBA00023002"/>
    </source>
</evidence>
<dbReference type="InterPro" id="IPR020831">
    <property type="entry name" value="GlycerAld/Erythrose_P_DH"/>
</dbReference>
<protein>
    <recommendedName>
        <fullName evidence="4">Glyceraldehyde-3-phosphate dehydrogenase</fullName>
        <ecNumber evidence="4">1.2.1.-</ecNumber>
    </recommendedName>
</protein>
<dbReference type="InterPro" id="IPR020829">
    <property type="entry name" value="GlycerAld_3-P_DH_cat"/>
</dbReference>
<reference evidence="6" key="1">
    <citation type="submission" date="2022-07" db="EMBL/GenBank/DDBJ databases">
        <title>Complete genome of Mycoplasma equigenitalium type strain T37.</title>
        <authorList>
            <person name="Spergser J."/>
        </authorList>
    </citation>
    <scope>NUCLEOTIDE SEQUENCE</scope>
    <source>
        <strain evidence="6">T37</strain>
    </source>
</reference>
<evidence type="ECO:0000313" key="7">
    <source>
        <dbReference type="Proteomes" id="UP001059576"/>
    </source>
</evidence>
<dbReference type="InterPro" id="IPR036291">
    <property type="entry name" value="NAD(P)-bd_dom_sf"/>
</dbReference>
<proteinExistence type="inferred from homology"/>
<dbReference type="Pfam" id="PF00044">
    <property type="entry name" value="Gp_dh_N"/>
    <property type="match status" value="1"/>
</dbReference>
<dbReference type="Pfam" id="PF02800">
    <property type="entry name" value="Gp_dh_C"/>
    <property type="match status" value="1"/>
</dbReference>
<accession>A0ABY5J2M4</accession>
<sequence length="342" mass="37203">MAKEPKRIAINGFGRIGRLVLRHLLDTKNKDVEVVAVNDLTNAKTLAHLLKYDTAFGPLKFDVQVKDDAFIITDGKSSKEIKVLAERDPKNLPWGKLGIDVVVESTGIFRTREKASFHLEAGAKKVIVSAPSSKDVKTVVYSVNEKILNKDDQVISGASCTTNCLAPIVNVLQKHFGIKSGYMTTVHAFTADQNLQDAPHGDLRRARAASQNIVPTTTGAASAIGLVVPEAAGKLDGFALRVPTITGSCVDLTLKLEKSPSVEEINAAFKKAASPSLRYCDEPIVSSDIIGSTYGGTFDSLLTNVIDVNGEKLYKIIGWYDNEMSYVAQFVRTLTYFVKLEK</sequence>
<dbReference type="Gene3D" id="3.40.50.720">
    <property type="entry name" value="NAD(P)-binding Rossmann-like Domain"/>
    <property type="match status" value="1"/>
</dbReference>
<dbReference type="SUPFAM" id="SSF55347">
    <property type="entry name" value="Glyceraldehyde-3-phosphate dehydrogenase-like, C-terminal domain"/>
    <property type="match status" value="1"/>
</dbReference>
<dbReference type="Proteomes" id="UP001059576">
    <property type="component" value="Chromosome"/>
</dbReference>
<dbReference type="InterPro" id="IPR020828">
    <property type="entry name" value="GlycerAld_3-P_DH_NAD(P)-bd"/>
</dbReference>
<dbReference type="RefSeq" id="WP_129723112.1">
    <property type="nucleotide sequence ID" value="NZ_CP101808.1"/>
</dbReference>
<evidence type="ECO:0000256" key="1">
    <source>
        <dbReference type="ARBA" id="ARBA00007406"/>
    </source>
</evidence>
<dbReference type="InterPro" id="IPR020830">
    <property type="entry name" value="GlycerAld_3-P_DH_AS"/>
</dbReference>
<dbReference type="PIRSF" id="PIRSF000149">
    <property type="entry name" value="GAP_DH"/>
    <property type="match status" value="1"/>
</dbReference>
<evidence type="ECO:0000256" key="4">
    <source>
        <dbReference type="RuleBase" id="RU361160"/>
    </source>
</evidence>
<organism evidence="6 7">
    <name type="scientific">Mycoplasmopsis equigenitalium</name>
    <dbReference type="NCBI Taxonomy" id="114883"/>
    <lineage>
        <taxon>Bacteria</taxon>
        <taxon>Bacillati</taxon>
        <taxon>Mycoplasmatota</taxon>
        <taxon>Mycoplasmoidales</taxon>
        <taxon>Metamycoplasmataceae</taxon>
        <taxon>Mycoplasmopsis</taxon>
    </lineage>
</organism>
<dbReference type="InterPro" id="IPR006424">
    <property type="entry name" value="Glyceraldehyde-3-P_DH_1"/>
</dbReference>
<comment type="similarity">
    <text evidence="1 3">Belongs to the glyceraldehyde-3-phosphate dehydrogenase family.</text>
</comment>
<dbReference type="Gene3D" id="3.30.360.10">
    <property type="entry name" value="Dihydrodipicolinate Reductase, domain 2"/>
    <property type="match status" value="1"/>
</dbReference>
<dbReference type="SUPFAM" id="SSF51735">
    <property type="entry name" value="NAD(P)-binding Rossmann-fold domains"/>
    <property type="match status" value="1"/>
</dbReference>
<keyword evidence="2 4" id="KW-0560">Oxidoreductase</keyword>
<evidence type="ECO:0000256" key="3">
    <source>
        <dbReference type="RuleBase" id="RU000397"/>
    </source>
</evidence>
<dbReference type="PANTHER" id="PTHR43148">
    <property type="entry name" value="GLYCERALDEHYDE-3-PHOSPHATE DEHYDROGENASE 2"/>
    <property type="match status" value="1"/>
</dbReference>